<dbReference type="EMBL" id="LFDV01000002">
    <property type="protein sequence ID" value="KTB48306.1"/>
    <property type="molecule type" value="Genomic_DNA"/>
</dbReference>
<name>A0A0W0GID3_9CHLR</name>
<dbReference type="STRING" id="1217799.DEALK_11520"/>
<dbReference type="Proteomes" id="UP000053947">
    <property type="component" value="Unassembled WGS sequence"/>
</dbReference>
<protein>
    <submittedName>
        <fullName evidence="1">Uncharacterized protein</fullName>
    </submittedName>
</protein>
<dbReference type="OrthoDB" id="163787at2"/>
<dbReference type="RefSeq" id="WP_058439314.1">
    <property type="nucleotide sequence ID" value="NZ_KQ758903.1"/>
</dbReference>
<evidence type="ECO:0000313" key="1">
    <source>
        <dbReference type="EMBL" id="KTB48306.1"/>
    </source>
</evidence>
<accession>A0A0W0GID3</accession>
<sequence length="82" mass="9157">MEAKKAPGLVSRMFGTGEVSLLDTKTGYRYSLVAYCPKDGDYSYVDRVDRFEKAGKSLKTVTFKCPTCSTTFEVPKTKIMVI</sequence>
<proteinExistence type="predicted"/>
<reference evidence="1 2" key="1">
    <citation type="submission" date="2015-06" db="EMBL/GenBank/DDBJ databases">
        <title>Genome sequence of the organohalide-respiring Dehalogenimonas alkenigignens type strain (IP3-3T).</title>
        <authorList>
            <person name="Key T.A."/>
            <person name="Richmond D.P."/>
            <person name="Bowman K.S."/>
            <person name="Cho Y.-J."/>
            <person name="Chun J."/>
            <person name="da Costa M.S."/>
            <person name="Rainey F.A."/>
            <person name="Moe W.M."/>
        </authorList>
    </citation>
    <scope>NUCLEOTIDE SEQUENCE [LARGE SCALE GENOMIC DNA]</scope>
    <source>
        <strain evidence="1 2">IP3-3</strain>
    </source>
</reference>
<gene>
    <name evidence="1" type="ORF">DEALK_11520</name>
</gene>
<dbReference type="AlphaFoldDB" id="A0A0W0GID3"/>
<comment type="caution">
    <text evidence="1">The sequence shown here is derived from an EMBL/GenBank/DDBJ whole genome shotgun (WGS) entry which is preliminary data.</text>
</comment>
<evidence type="ECO:0000313" key="2">
    <source>
        <dbReference type="Proteomes" id="UP000053947"/>
    </source>
</evidence>
<keyword evidence="2" id="KW-1185">Reference proteome</keyword>
<organism evidence="1 2">
    <name type="scientific">Dehalogenimonas alkenigignens</name>
    <dbReference type="NCBI Taxonomy" id="1217799"/>
    <lineage>
        <taxon>Bacteria</taxon>
        <taxon>Bacillati</taxon>
        <taxon>Chloroflexota</taxon>
        <taxon>Dehalococcoidia</taxon>
        <taxon>Dehalococcoidales</taxon>
        <taxon>Dehalococcoidaceae</taxon>
        <taxon>Dehalogenimonas</taxon>
    </lineage>
</organism>